<proteinExistence type="inferred from homology"/>
<feature type="region of interest" description="Disordered" evidence="5">
    <location>
        <begin position="79"/>
        <end position="110"/>
    </location>
</feature>
<dbReference type="AlphaFoldDB" id="A0A553QUP6"/>
<feature type="active site" description="Charge relay system" evidence="3">
    <location>
        <position position="574"/>
    </location>
</feature>
<evidence type="ECO:0000259" key="6">
    <source>
        <dbReference type="Pfam" id="PF00135"/>
    </source>
</evidence>
<comment type="similarity">
    <text evidence="1 4">Belongs to the type-B carboxylesterase/lipase family.</text>
</comment>
<dbReference type="STRING" id="623744.A0A553QUP6"/>
<evidence type="ECO:0000256" key="1">
    <source>
        <dbReference type="ARBA" id="ARBA00005964"/>
    </source>
</evidence>
<sequence>MAFFGCVLCVCLSICVFTTFGSLTEDQRRLSALIQSFSSSSLTPDQQRTGDWSVSASSLTTKQKKTGSYRASTSTLTQNQALHNQQSTGPCRVTSSDEPQTGSHRSTYSRLTSDQPLKLLKNRISDVLSSPLIPDQVRNGPRVLIKDGYIQGVTLDKSHVFLGIPFADPPIESFRWRPPRPVTAWRGVYDASFSRADCLQACVGPLVEDCPKKVSEDCLYLNVFLPLSVDLSAPLRRPLPVMVWIHGGDFIAGSAVKPLYDGRFISNFTETVVVTVAYRLVTANLLKCTAGALGFLVTGEGPQAAATGNYGILDQQAALLWVQQNIAVFGGDPSRVTIFGESAGAQSVALHLMIQSSKPLFKQAVLQSLPFSIPLKTRHESLKLGKHFAKAANCSLLDAKCLLSLNPEEVLSAQIQSSSKLVNPFRFLEQFESWGPFIDGELLKEQAVTAFQKGHWQKDKPLLLGTTSEEGVLFVYGVFSKPVSAVESTVYTTAIFKQHAIKVLRRYLPLYSLNDHRDMLAQMVTDFVFLCPSRRAARAGVSTGSSVWMYIFDHVTSDGHIWSGLTFCFSHVCHGAELPYVFDSSEVANLTLTRSERLLSNRILCYWGAFAHKGDPGSQANVTEFCRQQRPPKWPQYTVNTDWMVMNLTLSPHAQIGPRNEICDFWDKLSIYP</sequence>
<accession>A0A553QUP6</accession>
<dbReference type="EMBL" id="SRMA01025512">
    <property type="protein sequence ID" value="TRY93657.1"/>
    <property type="molecule type" value="Genomic_DNA"/>
</dbReference>
<dbReference type="Gene3D" id="3.40.50.1820">
    <property type="entry name" value="alpha/beta hydrolase"/>
    <property type="match status" value="1"/>
</dbReference>
<dbReference type="PROSITE" id="PS00941">
    <property type="entry name" value="CARBOXYLESTERASE_B_2"/>
    <property type="match status" value="1"/>
</dbReference>
<keyword evidence="2 4" id="KW-0378">Hydrolase</keyword>
<dbReference type="SUPFAM" id="SSF53474">
    <property type="entry name" value="alpha/beta-Hydrolases"/>
    <property type="match status" value="1"/>
</dbReference>
<keyword evidence="4" id="KW-0732">Signal</keyword>
<evidence type="ECO:0000313" key="8">
    <source>
        <dbReference type="Proteomes" id="UP000316079"/>
    </source>
</evidence>
<evidence type="ECO:0000256" key="2">
    <source>
        <dbReference type="ARBA" id="ARBA00022801"/>
    </source>
</evidence>
<feature type="active site" description="Charge relay system" evidence="3">
    <location>
        <position position="470"/>
    </location>
</feature>
<name>A0A553QUP6_9TELE</name>
<dbReference type="Proteomes" id="UP000316079">
    <property type="component" value="Unassembled WGS sequence"/>
</dbReference>
<dbReference type="InterPro" id="IPR002018">
    <property type="entry name" value="CarbesteraseB"/>
</dbReference>
<dbReference type="PRINTS" id="PR00878">
    <property type="entry name" value="CHOLNESTRASE"/>
</dbReference>
<protein>
    <recommendedName>
        <fullName evidence="4">Carboxylic ester hydrolase</fullName>
        <ecNumber evidence="4">3.1.1.-</ecNumber>
    </recommendedName>
</protein>
<dbReference type="EC" id="3.1.1.-" evidence="4"/>
<dbReference type="InterPro" id="IPR029058">
    <property type="entry name" value="AB_hydrolase_fold"/>
</dbReference>
<feature type="signal peptide" evidence="4">
    <location>
        <begin position="1"/>
        <end position="21"/>
    </location>
</feature>
<dbReference type="InterPro" id="IPR019826">
    <property type="entry name" value="Carboxylesterase_B_AS"/>
</dbReference>
<dbReference type="PANTHER" id="PTHR45570:SF1">
    <property type="entry name" value="CARBOXYLIC ESTER HYDROLASE"/>
    <property type="match status" value="1"/>
</dbReference>
<feature type="domain" description="Carboxylesterase type B" evidence="6">
    <location>
        <begin position="141"/>
        <end position="666"/>
    </location>
</feature>
<feature type="chain" id="PRO_5022266191" description="Carboxylic ester hydrolase" evidence="4">
    <location>
        <begin position="22"/>
        <end position="673"/>
    </location>
</feature>
<dbReference type="PANTHER" id="PTHR45570">
    <property type="entry name" value="CARBOXYLIC ESTER HYDROLASE"/>
    <property type="match status" value="1"/>
</dbReference>
<evidence type="ECO:0000256" key="5">
    <source>
        <dbReference type="SAM" id="MobiDB-lite"/>
    </source>
</evidence>
<dbReference type="Pfam" id="PF00135">
    <property type="entry name" value="COesterase"/>
    <property type="match status" value="1"/>
</dbReference>
<dbReference type="GO" id="GO:0004104">
    <property type="term" value="F:cholinesterase activity"/>
    <property type="evidence" value="ECO:0007669"/>
    <property type="project" value="InterPro"/>
</dbReference>
<reference evidence="7 8" key="1">
    <citation type="journal article" date="2019" name="Sci. Data">
        <title>Hybrid genome assembly and annotation of Danionella translucida.</title>
        <authorList>
            <person name="Kadobianskyi M."/>
            <person name="Schulze L."/>
            <person name="Schuelke M."/>
            <person name="Judkewitz B."/>
        </authorList>
    </citation>
    <scope>NUCLEOTIDE SEQUENCE [LARGE SCALE GENOMIC DNA]</scope>
    <source>
        <strain evidence="7 8">Bolton</strain>
    </source>
</reference>
<comment type="caution">
    <text evidence="7">The sequence shown here is derived from an EMBL/GenBank/DDBJ whole genome shotgun (WGS) entry which is preliminary data.</text>
</comment>
<evidence type="ECO:0000256" key="3">
    <source>
        <dbReference type="PIRSR" id="PIRSR600997-1"/>
    </source>
</evidence>
<keyword evidence="8" id="KW-1185">Reference proteome</keyword>
<gene>
    <name evidence="7" type="ORF">DNTS_001113</name>
</gene>
<evidence type="ECO:0000256" key="4">
    <source>
        <dbReference type="RuleBase" id="RU361235"/>
    </source>
</evidence>
<dbReference type="InterPro" id="IPR000997">
    <property type="entry name" value="Cholinesterase"/>
</dbReference>
<feature type="active site" description="Acyl-ester intermediate" evidence="3">
    <location>
        <position position="342"/>
    </location>
</feature>
<dbReference type="InterPro" id="IPR019819">
    <property type="entry name" value="Carboxylesterase_B_CS"/>
</dbReference>
<dbReference type="PROSITE" id="PS00122">
    <property type="entry name" value="CARBOXYLESTERASE_B_1"/>
    <property type="match status" value="1"/>
</dbReference>
<evidence type="ECO:0000313" key="7">
    <source>
        <dbReference type="EMBL" id="TRY93657.1"/>
    </source>
</evidence>
<organism evidence="7 8">
    <name type="scientific">Danionella cerebrum</name>
    <dbReference type="NCBI Taxonomy" id="2873325"/>
    <lineage>
        <taxon>Eukaryota</taxon>
        <taxon>Metazoa</taxon>
        <taxon>Chordata</taxon>
        <taxon>Craniata</taxon>
        <taxon>Vertebrata</taxon>
        <taxon>Euteleostomi</taxon>
        <taxon>Actinopterygii</taxon>
        <taxon>Neopterygii</taxon>
        <taxon>Teleostei</taxon>
        <taxon>Ostariophysi</taxon>
        <taxon>Cypriniformes</taxon>
        <taxon>Danionidae</taxon>
        <taxon>Danioninae</taxon>
        <taxon>Danionella</taxon>
    </lineage>
</organism>
<dbReference type="OrthoDB" id="3200163at2759"/>